<feature type="region of interest" description="Disordered" evidence="1">
    <location>
        <begin position="185"/>
        <end position="204"/>
    </location>
</feature>
<dbReference type="PANTHER" id="PTHR38011">
    <property type="entry name" value="DIHYDROFOLATE REDUCTASE FAMILY PROTEIN (AFU_ORTHOLOGUE AFUA_8G06820)"/>
    <property type="match status" value="1"/>
</dbReference>
<name>A0A8J3Q2P5_9ACTN</name>
<dbReference type="Proteomes" id="UP000612899">
    <property type="component" value="Unassembled WGS sequence"/>
</dbReference>
<protein>
    <submittedName>
        <fullName evidence="3">Deaminase reductase</fullName>
    </submittedName>
</protein>
<organism evidence="3 4">
    <name type="scientific">Rhizocola hellebori</name>
    <dbReference type="NCBI Taxonomy" id="1392758"/>
    <lineage>
        <taxon>Bacteria</taxon>
        <taxon>Bacillati</taxon>
        <taxon>Actinomycetota</taxon>
        <taxon>Actinomycetes</taxon>
        <taxon>Micromonosporales</taxon>
        <taxon>Micromonosporaceae</taxon>
        <taxon>Rhizocola</taxon>
    </lineage>
</organism>
<dbReference type="Pfam" id="PF01872">
    <property type="entry name" value="RibD_C"/>
    <property type="match status" value="1"/>
</dbReference>
<evidence type="ECO:0000256" key="1">
    <source>
        <dbReference type="SAM" id="MobiDB-lite"/>
    </source>
</evidence>
<sequence length="204" mass="22006">MKLTTITQVSVDGVMQGNGGASDEDRRNGFERGGWAMGVGDHETIAFINQTYQRADAFLFGRRTYELFAGFWGAMDPGSGPIADALNTRPKYLASNTLAEARWANSTLLSGDLAAAIAELKAKPGGELQVHGSGTLIRWLLENGLVDEINLLVVPVIVGQGMRLFPDNGPDLALHLVESRTDSKGVTLQSYRPNGRPKYATATR</sequence>
<accession>A0A8J3Q2P5</accession>
<dbReference type="InterPro" id="IPR002734">
    <property type="entry name" value="RibDG_C"/>
</dbReference>
<gene>
    <name evidence="3" type="ORF">Rhe02_06760</name>
</gene>
<evidence type="ECO:0000259" key="2">
    <source>
        <dbReference type="Pfam" id="PF01872"/>
    </source>
</evidence>
<feature type="domain" description="Bacterial bifunctional deaminase-reductase C-terminal" evidence="2">
    <location>
        <begin position="3"/>
        <end position="188"/>
    </location>
</feature>
<proteinExistence type="predicted"/>
<dbReference type="GO" id="GO:0008703">
    <property type="term" value="F:5-amino-6-(5-phosphoribosylamino)uracil reductase activity"/>
    <property type="evidence" value="ECO:0007669"/>
    <property type="project" value="InterPro"/>
</dbReference>
<dbReference type="RefSeq" id="WP_203906553.1">
    <property type="nucleotide sequence ID" value="NZ_BONY01000003.1"/>
</dbReference>
<dbReference type="PANTHER" id="PTHR38011:SF11">
    <property type="entry name" value="2,5-DIAMINO-6-RIBOSYLAMINO-4(3H)-PYRIMIDINONE 5'-PHOSPHATE REDUCTASE"/>
    <property type="match status" value="1"/>
</dbReference>
<evidence type="ECO:0000313" key="3">
    <source>
        <dbReference type="EMBL" id="GIH02609.1"/>
    </source>
</evidence>
<dbReference type="EMBL" id="BONY01000003">
    <property type="protein sequence ID" value="GIH02609.1"/>
    <property type="molecule type" value="Genomic_DNA"/>
</dbReference>
<comment type="caution">
    <text evidence="3">The sequence shown here is derived from an EMBL/GenBank/DDBJ whole genome shotgun (WGS) entry which is preliminary data.</text>
</comment>
<reference evidence="3" key="1">
    <citation type="submission" date="2021-01" db="EMBL/GenBank/DDBJ databases">
        <title>Whole genome shotgun sequence of Rhizocola hellebori NBRC 109834.</title>
        <authorList>
            <person name="Komaki H."/>
            <person name="Tamura T."/>
        </authorList>
    </citation>
    <scope>NUCLEOTIDE SEQUENCE</scope>
    <source>
        <strain evidence="3">NBRC 109834</strain>
    </source>
</reference>
<dbReference type="AlphaFoldDB" id="A0A8J3Q2P5"/>
<keyword evidence="4" id="KW-1185">Reference proteome</keyword>
<dbReference type="Gene3D" id="3.40.430.10">
    <property type="entry name" value="Dihydrofolate Reductase, subunit A"/>
    <property type="match status" value="1"/>
</dbReference>
<dbReference type="InterPro" id="IPR024072">
    <property type="entry name" value="DHFR-like_dom_sf"/>
</dbReference>
<dbReference type="GO" id="GO:0009231">
    <property type="term" value="P:riboflavin biosynthetic process"/>
    <property type="evidence" value="ECO:0007669"/>
    <property type="project" value="InterPro"/>
</dbReference>
<dbReference type="SUPFAM" id="SSF53597">
    <property type="entry name" value="Dihydrofolate reductase-like"/>
    <property type="match status" value="1"/>
</dbReference>
<evidence type="ECO:0000313" key="4">
    <source>
        <dbReference type="Proteomes" id="UP000612899"/>
    </source>
</evidence>
<dbReference type="InterPro" id="IPR050765">
    <property type="entry name" value="Riboflavin_Biosynth_HTPR"/>
</dbReference>